<feature type="domain" description="DSBA-like thioredoxin" evidence="1">
    <location>
        <begin position="18"/>
        <end position="215"/>
    </location>
</feature>
<keyword evidence="3" id="KW-1185">Reference proteome</keyword>
<evidence type="ECO:0000313" key="2">
    <source>
        <dbReference type="EMBL" id="MFC7188226.1"/>
    </source>
</evidence>
<dbReference type="InterPro" id="IPR001853">
    <property type="entry name" value="DSBA-like_thioredoxin_dom"/>
</dbReference>
<comment type="caution">
    <text evidence="2">The sequence shown here is derived from an EMBL/GenBank/DDBJ whole genome shotgun (WGS) entry which is preliminary data.</text>
</comment>
<evidence type="ECO:0000313" key="3">
    <source>
        <dbReference type="Proteomes" id="UP001596390"/>
    </source>
</evidence>
<dbReference type="Gene3D" id="3.40.30.10">
    <property type="entry name" value="Glutaredoxin"/>
    <property type="match status" value="1"/>
</dbReference>
<accession>A0ABD5YFU5</accession>
<dbReference type="AlphaFoldDB" id="A0ABD5YFU5"/>
<dbReference type="PANTHER" id="PTHR13887:SF41">
    <property type="entry name" value="THIOREDOXIN SUPERFAMILY PROTEIN"/>
    <property type="match status" value="1"/>
</dbReference>
<dbReference type="InterPro" id="IPR036249">
    <property type="entry name" value="Thioredoxin-like_sf"/>
</dbReference>
<evidence type="ECO:0000259" key="1">
    <source>
        <dbReference type="Pfam" id="PF01323"/>
    </source>
</evidence>
<name>A0ABD5YFU5_9EURY</name>
<dbReference type="SUPFAM" id="SSF52833">
    <property type="entry name" value="Thioredoxin-like"/>
    <property type="match status" value="1"/>
</dbReference>
<dbReference type="Pfam" id="PF01323">
    <property type="entry name" value="DSBA"/>
    <property type="match status" value="1"/>
</dbReference>
<protein>
    <submittedName>
        <fullName evidence="2">DsbA family protein</fullName>
    </submittedName>
</protein>
<dbReference type="RefSeq" id="WP_267665667.1">
    <property type="nucleotide sequence ID" value="NZ_JAODIX010000080.1"/>
</dbReference>
<gene>
    <name evidence="2" type="ORF">ACFQMK_15360</name>
</gene>
<sequence>MSNADTPAPTGADDADSITVYSDYVCPFCYLGRRSLAEYQETREEPLAVDWHPFDLRAGKRSPDGTIDHEVDDGKGDDYYAQARENVRRLQEQYDVEMAQEIATDVDSLPAQLVSVRVKETAPEAWPAFDDAVFAALWREGRDIGDREVLVDLASDVAGLDADVVDAALDDDDLRERVTGMFDAARQRGITGVPTFAFDGHAARGAVPPEQLERLVEGA</sequence>
<dbReference type="EMBL" id="JBHSZZ010000080">
    <property type="protein sequence ID" value="MFC7188226.1"/>
    <property type="molecule type" value="Genomic_DNA"/>
</dbReference>
<dbReference type="Proteomes" id="UP001596390">
    <property type="component" value="Unassembled WGS sequence"/>
</dbReference>
<reference evidence="2 3" key="1">
    <citation type="journal article" date="2019" name="Int. J. Syst. Evol. Microbiol.">
        <title>The Global Catalogue of Microorganisms (GCM) 10K type strain sequencing project: providing services to taxonomists for standard genome sequencing and annotation.</title>
        <authorList>
            <consortium name="The Broad Institute Genomics Platform"/>
            <consortium name="The Broad Institute Genome Sequencing Center for Infectious Disease"/>
            <person name="Wu L."/>
            <person name="Ma J."/>
        </authorList>
    </citation>
    <scope>NUCLEOTIDE SEQUENCE [LARGE SCALE GENOMIC DNA]</scope>
    <source>
        <strain evidence="2 3">Q85</strain>
    </source>
</reference>
<proteinExistence type="predicted"/>
<organism evidence="2 3">
    <name type="scientific">Halorubrum yunnanense</name>
    <dbReference type="NCBI Taxonomy" id="1526162"/>
    <lineage>
        <taxon>Archaea</taxon>
        <taxon>Methanobacteriati</taxon>
        <taxon>Methanobacteriota</taxon>
        <taxon>Stenosarchaea group</taxon>
        <taxon>Halobacteria</taxon>
        <taxon>Halobacteriales</taxon>
        <taxon>Haloferacaceae</taxon>
        <taxon>Halorubrum</taxon>
    </lineage>
</organism>
<dbReference type="PANTHER" id="PTHR13887">
    <property type="entry name" value="GLUTATHIONE S-TRANSFERASE KAPPA"/>
    <property type="match status" value="1"/>
</dbReference>